<gene>
    <name evidence="2" type="ORF">MM415A00435_0034</name>
    <name evidence="1" type="ORF">MM415B00827_0006</name>
</gene>
<proteinExistence type="predicted"/>
<dbReference type="AlphaFoldDB" id="A0A6M3KKI2"/>
<accession>A0A6M3KKI2</accession>
<organism evidence="2">
    <name type="scientific">viral metagenome</name>
    <dbReference type="NCBI Taxonomy" id="1070528"/>
    <lineage>
        <taxon>unclassified sequences</taxon>
        <taxon>metagenomes</taxon>
        <taxon>organismal metagenomes</taxon>
    </lineage>
</organism>
<dbReference type="EMBL" id="MT142482">
    <property type="protein sequence ID" value="QJA82220.1"/>
    <property type="molecule type" value="Genomic_DNA"/>
</dbReference>
<protein>
    <submittedName>
        <fullName evidence="2">Uncharacterized protein</fullName>
    </submittedName>
</protein>
<name>A0A6M3KKI2_9ZZZZ</name>
<reference evidence="2" key="1">
    <citation type="submission" date="2020-03" db="EMBL/GenBank/DDBJ databases">
        <title>The deep terrestrial virosphere.</title>
        <authorList>
            <person name="Holmfeldt K."/>
            <person name="Nilsson E."/>
            <person name="Simone D."/>
            <person name="Lopez-Fernandez M."/>
            <person name="Wu X."/>
            <person name="de Brujin I."/>
            <person name="Lundin D."/>
            <person name="Andersson A."/>
            <person name="Bertilsson S."/>
            <person name="Dopson M."/>
        </authorList>
    </citation>
    <scope>NUCLEOTIDE SEQUENCE</scope>
    <source>
        <strain evidence="2">MM415A00435</strain>
        <strain evidence="1">MM415B00827</strain>
    </source>
</reference>
<evidence type="ECO:0000313" key="1">
    <source>
        <dbReference type="EMBL" id="QJA62060.1"/>
    </source>
</evidence>
<evidence type="ECO:0000313" key="2">
    <source>
        <dbReference type="EMBL" id="QJA82220.1"/>
    </source>
</evidence>
<sequence length="141" mass="15203">MVSNGNGTNGLSKKREETCARIIKAIGESNGLLTVAAKKAGVGLTTVKRYASEFSSVHEAVLAAKERMLDFAESKLYEKIKNGDNACLIFYLKCQGKGRGYIERQEITGEGGGPIKTETKIIVMDDEAKSLTERALKGEGT</sequence>
<dbReference type="EMBL" id="MT141461">
    <property type="protein sequence ID" value="QJA62060.1"/>
    <property type="molecule type" value="Genomic_DNA"/>
</dbReference>